<dbReference type="EMBL" id="DS985249">
    <property type="protein sequence ID" value="EDV22382.1"/>
    <property type="molecule type" value="Genomic_DNA"/>
</dbReference>
<dbReference type="GeneID" id="6756139"/>
<reference evidence="1 2" key="1">
    <citation type="journal article" date="2008" name="Nature">
        <title>The Trichoplax genome and the nature of placozoans.</title>
        <authorList>
            <person name="Srivastava M."/>
            <person name="Begovic E."/>
            <person name="Chapman J."/>
            <person name="Putnam N.H."/>
            <person name="Hellsten U."/>
            <person name="Kawashima T."/>
            <person name="Kuo A."/>
            <person name="Mitros T."/>
            <person name="Salamov A."/>
            <person name="Carpenter M.L."/>
            <person name="Signorovitch A.Y."/>
            <person name="Moreno M.A."/>
            <person name="Kamm K."/>
            <person name="Grimwood J."/>
            <person name="Schmutz J."/>
            <person name="Shapiro H."/>
            <person name="Grigoriev I.V."/>
            <person name="Buss L.W."/>
            <person name="Schierwater B."/>
            <person name="Dellaporta S.L."/>
            <person name="Rokhsar D.S."/>
        </authorList>
    </citation>
    <scope>NUCLEOTIDE SEQUENCE [LARGE SCALE GENOMIC DNA]</scope>
    <source>
        <strain evidence="1 2">Grell-BS-1999</strain>
    </source>
</reference>
<proteinExistence type="predicted"/>
<sequence>MMLDYYPIHAILWVLISVLISRPRLRNSVEFQQFMGRLADENLIFPQPLFGEDIDPEDLDSGESKDVTIETKEKGDNSGETSTTTKVTYSNYRTFTFREPQNKSFKIKIPSIAYFSVYIYNKEQERQQSKKKTKVFTKSSSLLDLRKVVPSTQRGSFMVPNSSWNGNSIPLIDSNGHLPGSTASLSDELRFDDESVASNRKTPILRLQMTNESLAVHYPLTDTILLLLCQLLQPHDSVFCVSTVQQALLSFFGKNIENVISSGIKEFLRNFGWDYYFNYLHTFLWPEGIWLANASSNSTIDDEGEIRRNAEEWMTKGCNCELKLFIAVKIFN</sequence>
<protein>
    <submittedName>
        <fullName evidence="1">Uncharacterized protein</fullName>
    </submittedName>
</protein>
<dbReference type="RefSeq" id="XP_002114926.1">
    <property type="nucleotide sequence ID" value="XM_002114890.1"/>
</dbReference>
<evidence type="ECO:0000313" key="2">
    <source>
        <dbReference type="Proteomes" id="UP000009022"/>
    </source>
</evidence>
<accession>B3S418</accession>
<name>B3S418_TRIAD</name>
<dbReference type="InParanoid" id="B3S418"/>
<dbReference type="HOGENOM" id="CLU_837659_0_0_1"/>
<dbReference type="CTD" id="6756139"/>
<dbReference type="KEGG" id="tad:TRIADDRAFT_58922"/>
<dbReference type="AlphaFoldDB" id="B3S418"/>
<evidence type="ECO:0000313" key="1">
    <source>
        <dbReference type="EMBL" id="EDV22382.1"/>
    </source>
</evidence>
<keyword evidence="2" id="KW-1185">Reference proteome</keyword>
<gene>
    <name evidence="1" type="ORF">TRIADDRAFT_58922</name>
</gene>
<dbReference type="Proteomes" id="UP000009022">
    <property type="component" value="Unassembled WGS sequence"/>
</dbReference>
<organism evidence="1 2">
    <name type="scientific">Trichoplax adhaerens</name>
    <name type="common">Trichoplax reptans</name>
    <dbReference type="NCBI Taxonomy" id="10228"/>
    <lineage>
        <taxon>Eukaryota</taxon>
        <taxon>Metazoa</taxon>
        <taxon>Placozoa</taxon>
        <taxon>Uniplacotomia</taxon>
        <taxon>Trichoplacea</taxon>
        <taxon>Trichoplacidae</taxon>
        <taxon>Trichoplax</taxon>
    </lineage>
</organism>